<keyword evidence="5" id="KW-1185">Reference proteome</keyword>
<feature type="transmembrane region" description="Helical" evidence="2">
    <location>
        <begin position="292"/>
        <end position="311"/>
    </location>
</feature>
<dbReference type="PANTHER" id="PTHR34502">
    <property type="entry name" value="DUF6594 DOMAIN-CONTAINING PROTEIN-RELATED"/>
    <property type="match status" value="1"/>
</dbReference>
<proteinExistence type="predicted"/>
<feature type="transmembrane region" description="Helical" evidence="2">
    <location>
        <begin position="349"/>
        <end position="366"/>
    </location>
</feature>
<evidence type="ECO:0000256" key="2">
    <source>
        <dbReference type="SAM" id="Phobius"/>
    </source>
</evidence>
<feature type="region of interest" description="Disordered" evidence="1">
    <location>
        <begin position="1"/>
        <end position="31"/>
    </location>
</feature>
<keyword evidence="2" id="KW-0812">Transmembrane</keyword>
<sequence>MDSNSSPTIELATAPFQTGEQEVPSESSLHPISPVNILQPPEFLPPPGLFLEQSDNFPNQSHVPAPVDAAPQYTAAPAYSPANVPDFSTWEADLEPWRYRGYPAMCKWTASDDDFFLLRRFGELSARVLLRLQDRIVKIEEDLHRVDHVCRKNGSNNGTFRYDPNEERQRLLDELTSRLEQYQRFLLDHAQIKARPEATEFQISNVKRWFRNANEKVIQREEKQFIDQDGDLIPVVPKIKTPLRRFIDKFEKPRLWALFRAKDINERLHGSSGDFELKTTVYSKESVVDKSVTFVTMVLGVGMLVGPLWWLQHLSTQNNLEARLAVITGFLIVFTILLSIITVARPFEVLAATAAYGAVLMVFMQIST</sequence>
<name>A0A8H3IWR6_9LECA</name>
<feature type="transmembrane region" description="Helical" evidence="2">
    <location>
        <begin position="323"/>
        <end position="343"/>
    </location>
</feature>
<evidence type="ECO:0000313" key="5">
    <source>
        <dbReference type="Proteomes" id="UP000664203"/>
    </source>
</evidence>
<dbReference type="PANTHER" id="PTHR34502:SF4">
    <property type="entry name" value="DUF6594 DOMAIN-CONTAINING PROTEIN"/>
    <property type="match status" value="1"/>
</dbReference>
<dbReference type="Pfam" id="PF20237">
    <property type="entry name" value="DUF6594"/>
    <property type="match status" value="1"/>
</dbReference>
<feature type="compositionally biased region" description="Polar residues" evidence="1">
    <location>
        <begin position="15"/>
        <end position="30"/>
    </location>
</feature>
<accession>A0A8H3IWR6</accession>
<comment type="caution">
    <text evidence="4">The sequence shown here is derived from an EMBL/GenBank/DDBJ whole genome shotgun (WGS) entry which is preliminary data.</text>
</comment>
<evidence type="ECO:0000313" key="4">
    <source>
        <dbReference type="EMBL" id="CAF9935903.1"/>
    </source>
</evidence>
<dbReference type="InterPro" id="IPR046529">
    <property type="entry name" value="DUF6594"/>
</dbReference>
<dbReference type="EMBL" id="CAJPDR010000421">
    <property type="protein sequence ID" value="CAF9935903.1"/>
    <property type="molecule type" value="Genomic_DNA"/>
</dbReference>
<keyword evidence="2" id="KW-0472">Membrane</keyword>
<protein>
    <recommendedName>
        <fullName evidence="3">DUF6594 domain-containing protein</fullName>
    </recommendedName>
</protein>
<dbReference type="Proteomes" id="UP000664203">
    <property type="component" value="Unassembled WGS sequence"/>
</dbReference>
<evidence type="ECO:0000256" key="1">
    <source>
        <dbReference type="SAM" id="MobiDB-lite"/>
    </source>
</evidence>
<organism evidence="4 5">
    <name type="scientific">Alectoria fallacina</name>
    <dbReference type="NCBI Taxonomy" id="1903189"/>
    <lineage>
        <taxon>Eukaryota</taxon>
        <taxon>Fungi</taxon>
        <taxon>Dikarya</taxon>
        <taxon>Ascomycota</taxon>
        <taxon>Pezizomycotina</taxon>
        <taxon>Lecanoromycetes</taxon>
        <taxon>OSLEUM clade</taxon>
        <taxon>Lecanoromycetidae</taxon>
        <taxon>Lecanorales</taxon>
        <taxon>Lecanorineae</taxon>
        <taxon>Parmeliaceae</taxon>
        <taxon>Alectoria</taxon>
    </lineage>
</organism>
<evidence type="ECO:0000259" key="3">
    <source>
        <dbReference type="Pfam" id="PF20237"/>
    </source>
</evidence>
<dbReference type="OrthoDB" id="5416037at2759"/>
<gene>
    <name evidence="4" type="ORF">ALECFALPRED_006632</name>
</gene>
<dbReference type="AlphaFoldDB" id="A0A8H3IWR6"/>
<feature type="domain" description="DUF6594" evidence="3">
    <location>
        <begin position="102"/>
        <end position="361"/>
    </location>
</feature>
<reference evidence="4" key="1">
    <citation type="submission" date="2021-03" db="EMBL/GenBank/DDBJ databases">
        <authorList>
            <person name="Tagirdzhanova G."/>
        </authorList>
    </citation>
    <scope>NUCLEOTIDE SEQUENCE</scope>
</reference>
<keyword evidence="2" id="KW-1133">Transmembrane helix</keyword>